<evidence type="ECO:0000256" key="6">
    <source>
        <dbReference type="ARBA" id="ARBA00022723"/>
    </source>
</evidence>
<evidence type="ECO:0000256" key="10">
    <source>
        <dbReference type="ARBA" id="ARBA00023180"/>
    </source>
</evidence>
<dbReference type="EMBL" id="CACVBM020001094">
    <property type="protein sequence ID" value="CAA7030318.1"/>
    <property type="molecule type" value="Genomic_DNA"/>
</dbReference>
<comment type="similarity">
    <text evidence="2">Belongs to the nuclease type I family.</text>
</comment>
<keyword evidence="12" id="KW-1185">Reference proteome</keyword>
<keyword evidence="10" id="KW-0325">Glycoprotein</keyword>
<dbReference type="PANTHER" id="PTHR33146">
    <property type="entry name" value="ENDONUCLEASE 4"/>
    <property type="match status" value="1"/>
</dbReference>
<dbReference type="GO" id="GO:0004521">
    <property type="term" value="F:RNA endonuclease activity"/>
    <property type="evidence" value="ECO:0007669"/>
    <property type="project" value="UniProtKB-ARBA"/>
</dbReference>
<dbReference type="GO" id="GO:0006308">
    <property type="term" value="P:DNA catabolic process"/>
    <property type="evidence" value="ECO:0007669"/>
    <property type="project" value="InterPro"/>
</dbReference>
<protein>
    <recommendedName>
        <fullName evidence="4">Aspergillus nuclease S1</fullName>
        <ecNumber evidence="4">3.1.30.1</ecNumber>
    </recommendedName>
</protein>
<evidence type="ECO:0000256" key="5">
    <source>
        <dbReference type="ARBA" id="ARBA00022722"/>
    </source>
</evidence>
<comment type="caution">
    <text evidence="11">The sequence shown here is derived from an EMBL/GenBank/DDBJ whole genome shotgun (WGS) entry which is preliminary data.</text>
</comment>
<gene>
    <name evidence="11" type="ORF">MERR_LOCUS17553</name>
</gene>
<dbReference type="GO" id="GO:0003676">
    <property type="term" value="F:nucleic acid binding"/>
    <property type="evidence" value="ECO:0007669"/>
    <property type="project" value="InterPro"/>
</dbReference>
<evidence type="ECO:0000256" key="3">
    <source>
        <dbReference type="ARBA" id="ARBA00011245"/>
    </source>
</evidence>
<keyword evidence="9" id="KW-1015">Disulfide bond</keyword>
<dbReference type="GO" id="GO:0000014">
    <property type="term" value="F:single-stranded DNA endodeoxyribonuclease activity"/>
    <property type="evidence" value="ECO:0007669"/>
    <property type="project" value="UniProtKB-ARBA"/>
</dbReference>
<keyword evidence="7" id="KW-0255">Endonuclease</keyword>
<evidence type="ECO:0000256" key="2">
    <source>
        <dbReference type="ARBA" id="ARBA00009547"/>
    </source>
</evidence>
<evidence type="ECO:0000256" key="8">
    <source>
        <dbReference type="ARBA" id="ARBA00022801"/>
    </source>
</evidence>
<keyword evidence="5" id="KW-0540">Nuclease</keyword>
<dbReference type="Proteomes" id="UP000467841">
    <property type="component" value="Unassembled WGS sequence"/>
</dbReference>
<keyword evidence="6" id="KW-0479">Metal-binding</keyword>
<evidence type="ECO:0000313" key="11">
    <source>
        <dbReference type="EMBL" id="CAA7030318.1"/>
    </source>
</evidence>
<organism evidence="11 12">
    <name type="scientific">Microthlaspi erraticum</name>
    <dbReference type="NCBI Taxonomy" id="1685480"/>
    <lineage>
        <taxon>Eukaryota</taxon>
        <taxon>Viridiplantae</taxon>
        <taxon>Streptophyta</taxon>
        <taxon>Embryophyta</taxon>
        <taxon>Tracheophyta</taxon>
        <taxon>Spermatophyta</taxon>
        <taxon>Magnoliopsida</taxon>
        <taxon>eudicotyledons</taxon>
        <taxon>Gunneridae</taxon>
        <taxon>Pentapetalae</taxon>
        <taxon>rosids</taxon>
        <taxon>malvids</taxon>
        <taxon>Brassicales</taxon>
        <taxon>Brassicaceae</taxon>
        <taxon>Coluteocarpeae</taxon>
        <taxon>Microthlaspi</taxon>
    </lineage>
</organism>
<dbReference type="AlphaFoldDB" id="A0A6D2IRP3"/>
<name>A0A6D2IRP3_9BRAS</name>
<proteinExistence type="inferred from homology"/>
<keyword evidence="8" id="KW-0378">Hydrolase</keyword>
<evidence type="ECO:0000256" key="4">
    <source>
        <dbReference type="ARBA" id="ARBA00012562"/>
    </source>
</evidence>
<dbReference type="OrthoDB" id="1691996at2759"/>
<evidence type="ECO:0000256" key="9">
    <source>
        <dbReference type="ARBA" id="ARBA00023157"/>
    </source>
</evidence>
<evidence type="ECO:0000256" key="1">
    <source>
        <dbReference type="ARBA" id="ARBA00000245"/>
    </source>
</evidence>
<evidence type="ECO:0000313" key="12">
    <source>
        <dbReference type="Proteomes" id="UP000467841"/>
    </source>
</evidence>
<evidence type="ECO:0000256" key="7">
    <source>
        <dbReference type="ARBA" id="ARBA00022759"/>
    </source>
</evidence>
<sequence>MSCPKREIACPDEYVGLNRMIADKFAYRSATQGYEYLRTRLPFVYNRLAEGGVHLAATLNRIFDAKPKLASA</sequence>
<reference evidence="11" key="1">
    <citation type="submission" date="2020-01" db="EMBL/GenBank/DDBJ databases">
        <authorList>
            <person name="Mishra B."/>
        </authorList>
    </citation>
    <scope>NUCLEOTIDE SEQUENCE [LARGE SCALE GENOMIC DNA]</scope>
</reference>
<dbReference type="PANTHER" id="PTHR33146:SF26">
    <property type="entry name" value="ENDONUCLEASE 4"/>
    <property type="match status" value="1"/>
</dbReference>
<dbReference type="InterPro" id="IPR003154">
    <property type="entry name" value="S1/P1nuclease"/>
</dbReference>
<comment type="catalytic activity">
    <reaction evidence="1">
        <text>Endonucleolytic cleavage to 5'-phosphomononucleotide and 5'-phosphooligonucleotide end-products.</text>
        <dbReference type="EC" id="3.1.30.1"/>
    </reaction>
</comment>
<comment type="subunit">
    <text evidence="3">Monomer.</text>
</comment>
<dbReference type="InterPro" id="IPR008947">
    <property type="entry name" value="PLipase_C/P1_nuclease_dom_sf"/>
</dbReference>
<dbReference type="Gene3D" id="1.10.575.10">
    <property type="entry name" value="P1 Nuclease"/>
    <property type="match status" value="1"/>
</dbReference>
<accession>A0A6D2IRP3</accession>
<dbReference type="GO" id="GO:0046872">
    <property type="term" value="F:metal ion binding"/>
    <property type="evidence" value="ECO:0007669"/>
    <property type="project" value="UniProtKB-KW"/>
</dbReference>
<dbReference type="EC" id="3.1.30.1" evidence="4"/>